<feature type="compositionally biased region" description="Basic residues" evidence="1">
    <location>
        <begin position="603"/>
        <end position="615"/>
    </location>
</feature>
<dbReference type="InterPro" id="IPR008866">
    <property type="entry name" value="Phage_lambda_GpA-like"/>
</dbReference>
<dbReference type="PANTHER" id="PTHR34413">
    <property type="entry name" value="PROPHAGE TAIL FIBER ASSEMBLY PROTEIN HOMOLOG TFAE-RELATED-RELATED"/>
    <property type="match status" value="1"/>
</dbReference>
<feature type="domain" description="Terminase large subunit GpA endonuclease" evidence="3">
    <location>
        <begin position="295"/>
        <end position="588"/>
    </location>
</feature>
<dbReference type="InterPro" id="IPR027417">
    <property type="entry name" value="P-loop_NTPase"/>
</dbReference>
<dbReference type="GO" id="GO:0016887">
    <property type="term" value="F:ATP hydrolysis activity"/>
    <property type="evidence" value="ECO:0007669"/>
    <property type="project" value="InterPro"/>
</dbReference>
<evidence type="ECO:0000259" key="3">
    <source>
        <dbReference type="Pfam" id="PF20454"/>
    </source>
</evidence>
<dbReference type="GO" id="GO:0004519">
    <property type="term" value="F:endonuclease activity"/>
    <property type="evidence" value="ECO:0007669"/>
    <property type="project" value="InterPro"/>
</dbReference>
<gene>
    <name evidence="4" type="ORF">ERS852551_03470</name>
</gene>
<dbReference type="EMBL" id="CZBE01000034">
    <property type="protein sequence ID" value="CUQ18935.1"/>
    <property type="molecule type" value="Genomic_DNA"/>
</dbReference>
<name>A0A174UGS1_9FIRM</name>
<dbReference type="Proteomes" id="UP000095765">
    <property type="component" value="Unassembled WGS sequence"/>
</dbReference>
<dbReference type="Pfam" id="PF05876">
    <property type="entry name" value="GpA_ATPase"/>
    <property type="match status" value="1"/>
</dbReference>
<evidence type="ECO:0000313" key="5">
    <source>
        <dbReference type="Proteomes" id="UP000095765"/>
    </source>
</evidence>
<dbReference type="PANTHER" id="PTHR34413:SF2">
    <property type="entry name" value="PROPHAGE TAIL FIBER ASSEMBLY PROTEIN HOMOLOG TFAE-RELATED"/>
    <property type="match status" value="1"/>
</dbReference>
<evidence type="ECO:0000256" key="1">
    <source>
        <dbReference type="SAM" id="MobiDB-lite"/>
    </source>
</evidence>
<evidence type="ECO:0000259" key="2">
    <source>
        <dbReference type="Pfam" id="PF05876"/>
    </source>
</evidence>
<dbReference type="InterPro" id="IPR046453">
    <property type="entry name" value="GpA_ATPase"/>
</dbReference>
<protein>
    <submittedName>
        <fullName evidence="4">Bacteriophage tail assembly protein</fullName>
    </submittedName>
</protein>
<feature type="domain" description="Phage terminase large subunit GpA ATPase" evidence="2">
    <location>
        <begin position="43"/>
        <end position="284"/>
    </location>
</feature>
<accession>A0A174UGS1</accession>
<dbReference type="Gene3D" id="3.40.50.300">
    <property type="entry name" value="P-loop containing nucleotide triphosphate hydrolases"/>
    <property type="match status" value="1"/>
</dbReference>
<proteinExistence type="inferred from homology"/>
<dbReference type="HAMAP" id="MF_04144">
    <property type="entry name" value="TERL_LAMBDA"/>
    <property type="match status" value="1"/>
</dbReference>
<dbReference type="RefSeq" id="WP_055246052.1">
    <property type="nucleotide sequence ID" value="NZ_CZBE01000034.1"/>
</dbReference>
<evidence type="ECO:0000313" key="4">
    <source>
        <dbReference type="EMBL" id="CUQ18935.1"/>
    </source>
</evidence>
<dbReference type="GO" id="GO:0005524">
    <property type="term" value="F:ATP binding"/>
    <property type="evidence" value="ECO:0007669"/>
    <property type="project" value="InterPro"/>
</dbReference>
<dbReference type="Pfam" id="PF20454">
    <property type="entry name" value="GpA_nuclease"/>
    <property type="match status" value="1"/>
</dbReference>
<dbReference type="AlphaFoldDB" id="A0A174UGS1"/>
<reference evidence="4 5" key="1">
    <citation type="submission" date="2015-09" db="EMBL/GenBank/DDBJ databases">
        <authorList>
            <consortium name="Pathogen Informatics"/>
        </authorList>
    </citation>
    <scope>NUCLEOTIDE SEQUENCE [LARGE SCALE GENOMIC DNA]</scope>
    <source>
        <strain evidence="4 5">2789STDY5834939</strain>
    </source>
</reference>
<dbReference type="InterPro" id="IPR046454">
    <property type="entry name" value="GpA_endonuclease"/>
</dbReference>
<sequence>MMNIRPETRELFKKIFKVLAPPPNMTLSEWADKYRYLSPEAAARPGRWHTENTPYLREIMDAISDTAVKKVVAMLGAQLGKTEGLILNTIGYYMHFDPSPILVMQPTIDLGETFSKDRLTPMLRDTPVLRGKVNDKSRSSGNTILKKHFPGGHIAIVGANSPIGLRSRPIRILLADEIDGYPASAGEDGDPLYLVSKRIATFWNKKEVYVSTPTLKGTSKIEREYNNSTMEEWCVPCPVCGELQPLQWKHVLFDANNLDEISYSCEKCGCVSSEAEWKEHFTEGKYIAAHPERETRGFHVNSLASMFMDWKKIVQDFLTANEEKKKGNIETLKAWTNLNMAETWADGGEQVDEEALFKRREKYNCEVPADVLYLTAGVDTQDDRLEAEVVGWGEGAESWGIRYAVFYGDTKLQKVWDDLDAFLLQTFERADGAKMKIVCTCIDSGGHRANIVYKFCKARSARRVYAIRGQGGDVPYIKRPTKNNREQAILFTLGVDVGKSILYDRLKVEPPEDETSETESMPGYCHFPRGRGYTREYFKGLTAEHRVLTYKKGVPVYEWRIKDAAHKRNEALDVRNYATAALEISNVTLKKPDKTAVSAPQQRRTRRRRSSGGVI</sequence>
<feature type="region of interest" description="Disordered" evidence="1">
    <location>
        <begin position="593"/>
        <end position="615"/>
    </location>
</feature>
<dbReference type="InterPro" id="IPR051220">
    <property type="entry name" value="TFA_Chaperone"/>
</dbReference>
<organism evidence="4 5">
    <name type="scientific">Anaerotruncus colihominis</name>
    <dbReference type="NCBI Taxonomy" id="169435"/>
    <lineage>
        <taxon>Bacteria</taxon>
        <taxon>Bacillati</taxon>
        <taxon>Bacillota</taxon>
        <taxon>Clostridia</taxon>
        <taxon>Eubacteriales</taxon>
        <taxon>Oscillospiraceae</taxon>
        <taxon>Anaerotruncus</taxon>
    </lineage>
</organism>